<accession>A0A0E0M637</accession>
<feature type="compositionally biased region" description="Polar residues" evidence="1">
    <location>
        <begin position="50"/>
        <end position="61"/>
    </location>
</feature>
<dbReference type="HOGENOM" id="CLU_170638_0_0_1"/>
<evidence type="ECO:0000313" key="3">
    <source>
        <dbReference type="Proteomes" id="UP000026962"/>
    </source>
</evidence>
<reference evidence="2" key="2">
    <citation type="submission" date="2018-05" db="EMBL/GenBank/DDBJ databases">
        <title>OpunRS2 (Oryza punctata Reference Sequence Version 2).</title>
        <authorList>
            <person name="Zhang J."/>
            <person name="Kudrna D."/>
            <person name="Lee S."/>
            <person name="Talag J."/>
            <person name="Welchert J."/>
            <person name="Wing R.A."/>
        </authorList>
    </citation>
    <scope>NUCLEOTIDE SEQUENCE [LARGE SCALE GENOMIC DNA]</scope>
</reference>
<name>A0A0E0M637_ORYPU</name>
<reference evidence="2" key="1">
    <citation type="submission" date="2015-04" db="UniProtKB">
        <authorList>
            <consortium name="EnsemblPlants"/>
        </authorList>
    </citation>
    <scope>IDENTIFICATION</scope>
</reference>
<evidence type="ECO:0000313" key="2">
    <source>
        <dbReference type="EnsemblPlants" id="OPUNC10G03890.1"/>
    </source>
</evidence>
<dbReference type="Gramene" id="OPUNC10G03890.1">
    <property type="protein sequence ID" value="OPUNC10G03890.1"/>
    <property type="gene ID" value="OPUNC10G03890"/>
</dbReference>
<dbReference type="AlphaFoldDB" id="A0A0E0M637"/>
<evidence type="ECO:0000256" key="1">
    <source>
        <dbReference type="SAM" id="MobiDB-lite"/>
    </source>
</evidence>
<dbReference type="OMA" id="YNNCNGG"/>
<dbReference type="EnsemblPlants" id="OPUNC10G03890.1">
    <property type="protein sequence ID" value="OPUNC10G03890.1"/>
    <property type="gene ID" value="OPUNC10G03890"/>
</dbReference>
<organism evidence="2">
    <name type="scientific">Oryza punctata</name>
    <name type="common">Red rice</name>
    <dbReference type="NCBI Taxonomy" id="4537"/>
    <lineage>
        <taxon>Eukaryota</taxon>
        <taxon>Viridiplantae</taxon>
        <taxon>Streptophyta</taxon>
        <taxon>Embryophyta</taxon>
        <taxon>Tracheophyta</taxon>
        <taxon>Spermatophyta</taxon>
        <taxon>Magnoliopsida</taxon>
        <taxon>Liliopsida</taxon>
        <taxon>Poales</taxon>
        <taxon>Poaceae</taxon>
        <taxon>BOP clade</taxon>
        <taxon>Oryzoideae</taxon>
        <taxon>Oryzeae</taxon>
        <taxon>Oryzinae</taxon>
        <taxon>Oryza</taxon>
    </lineage>
</organism>
<keyword evidence="3" id="KW-1185">Reference proteome</keyword>
<dbReference type="Proteomes" id="UP000026962">
    <property type="component" value="Chromosome 10"/>
</dbReference>
<protein>
    <submittedName>
        <fullName evidence="2">Uncharacterized protein</fullName>
    </submittedName>
</protein>
<proteinExistence type="predicted"/>
<sequence>MAKKTTRTMLLGSKGKTTTTTSTQLHVDVVVGGPLAVLVTMYHELGHNGSRWQHSSSSERVNQPRDGGRGGSSPEMIEGGTYNNCNGG</sequence>
<feature type="region of interest" description="Disordered" evidence="1">
    <location>
        <begin position="48"/>
        <end position="88"/>
    </location>
</feature>